<dbReference type="SUPFAM" id="SSF49503">
    <property type="entry name" value="Cupredoxins"/>
    <property type="match status" value="1"/>
</dbReference>
<dbReference type="InterPro" id="IPR002429">
    <property type="entry name" value="CcO_II-like_C"/>
</dbReference>
<evidence type="ECO:0000256" key="10">
    <source>
        <dbReference type="ARBA" id="ARBA00023008"/>
    </source>
</evidence>
<dbReference type="GO" id="GO:0042773">
    <property type="term" value="P:ATP synthesis coupled electron transport"/>
    <property type="evidence" value="ECO:0007669"/>
    <property type="project" value="TreeGrafter"/>
</dbReference>
<gene>
    <name evidence="18" type="ordered locus">Srot_1056</name>
</gene>
<accession>D6ZF05</accession>
<dbReference type="GO" id="GO:0004129">
    <property type="term" value="F:cytochrome-c oxidase activity"/>
    <property type="evidence" value="ECO:0007669"/>
    <property type="project" value="UniProtKB-EC"/>
</dbReference>
<keyword evidence="6" id="KW-0479">Metal-binding</keyword>
<feature type="region of interest" description="Disordered" evidence="15">
    <location>
        <begin position="341"/>
        <end position="366"/>
    </location>
</feature>
<comment type="similarity">
    <text evidence="2">Belongs to the cytochrome c oxidase subunit 2 family.</text>
</comment>
<dbReference type="PROSITE" id="PS50857">
    <property type="entry name" value="COX2_CUA"/>
    <property type="match status" value="1"/>
</dbReference>
<evidence type="ECO:0000256" key="9">
    <source>
        <dbReference type="ARBA" id="ARBA00022989"/>
    </source>
</evidence>
<comment type="subcellular location">
    <subcellularLocation>
        <location evidence="1">Membrane</location>
        <topology evidence="1">Multi-pass membrane protein</topology>
    </subcellularLocation>
</comment>
<dbReference type="PANTHER" id="PTHR22888:SF9">
    <property type="entry name" value="CYTOCHROME C OXIDASE SUBUNIT 2"/>
    <property type="match status" value="1"/>
</dbReference>
<dbReference type="STRING" id="640132.Srot_1056"/>
<evidence type="ECO:0000256" key="13">
    <source>
        <dbReference type="ARBA" id="ARBA00031399"/>
    </source>
</evidence>
<feature type="compositionally biased region" description="Basic and acidic residues" evidence="15">
    <location>
        <begin position="349"/>
        <end position="358"/>
    </location>
</feature>
<evidence type="ECO:0000256" key="5">
    <source>
        <dbReference type="ARBA" id="ARBA00022692"/>
    </source>
</evidence>
<dbReference type="SUPFAM" id="SSF81464">
    <property type="entry name" value="Cytochrome c oxidase subunit II-like, transmembrane region"/>
    <property type="match status" value="1"/>
</dbReference>
<dbReference type="InterPro" id="IPR001505">
    <property type="entry name" value="Copper_CuA"/>
</dbReference>
<dbReference type="KEGG" id="srt:Srot_1056"/>
<dbReference type="PROSITE" id="PS00078">
    <property type="entry name" value="COX2"/>
    <property type="match status" value="1"/>
</dbReference>
<feature type="transmembrane region" description="Helical" evidence="16">
    <location>
        <begin position="115"/>
        <end position="137"/>
    </location>
</feature>
<keyword evidence="11 16" id="KW-0472">Membrane</keyword>
<evidence type="ECO:0000256" key="16">
    <source>
        <dbReference type="SAM" id="Phobius"/>
    </source>
</evidence>
<evidence type="ECO:0000256" key="12">
    <source>
        <dbReference type="ARBA" id="ARBA00024688"/>
    </source>
</evidence>
<evidence type="ECO:0000256" key="11">
    <source>
        <dbReference type="ARBA" id="ARBA00023136"/>
    </source>
</evidence>
<comment type="function">
    <text evidence="12">Subunits I and II form the functional core of the enzyme complex. Electrons originating in cytochrome c are transferred via heme a and Cu(A) to the binuclear center formed by heme a3 and Cu(B).</text>
</comment>
<evidence type="ECO:0000256" key="8">
    <source>
        <dbReference type="ARBA" id="ARBA00022982"/>
    </source>
</evidence>
<evidence type="ECO:0000256" key="15">
    <source>
        <dbReference type="SAM" id="MobiDB-lite"/>
    </source>
</evidence>
<keyword evidence="5 16" id="KW-0812">Transmembrane</keyword>
<dbReference type="RefSeq" id="WP_013137985.1">
    <property type="nucleotide sequence ID" value="NC_014168.1"/>
</dbReference>
<dbReference type="EMBL" id="CP001958">
    <property type="protein sequence ID" value="ADG97529.1"/>
    <property type="molecule type" value="Genomic_DNA"/>
</dbReference>
<evidence type="ECO:0000256" key="14">
    <source>
        <dbReference type="ARBA" id="ARBA00047816"/>
    </source>
</evidence>
<dbReference type="Gene3D" id="1.10.287.90">
    <property type="match status" value="1"/>
</dbReference>
<dbReference type="GO" id="GO:0016020">
    <property type="term" value="C:membrane"/>
    <property type="evidence" value="ECO:0007669"/>
    <property type="project" value="UniProtKB-SubCell"/>
</dbReference>
<dbReference type="AlphaFoldDB" id="D6ZF05"/>
<keyword evidence="9 16" id="KW-1133">Transmembrane helix</keyword>
<keyword evidence="19" id="KW-1185">Reference proteome</keyword>
<dbReference type="InterPro" id="IPR045187">
    <property type="entry name" value="CcO_II"/>
</dbReference>
<dbReference type="InterPro" id="IPR036257">
    <property type="entry name" value="Cyt_c_oxidase_su2_TM_sf"/>
</dbReference>
<reference evidence="18 19" key="1">
    <citation type="journal article" date="2010" name="Stand. Genomic Sci.">
        <title>Complete genome sequence of Segniliparus rotundus type strain (CDC 1076).</title>
        <authorList>
            <person name="Sikorski J."/>
            <person name="Lapidus A."/>
            <person name="Copeland A."/>
            <person name="Misra M."/>
            <person name="Glavina Del Rio T."/>
            <person name="Nolan M."/>
            <person name="Lucas S."/>
            <person name="Chen F."/>
            <person name="Tice H."/>
            <person name="Cheng J.F."/>
            <person name="Jando M."/>
            <person name="Schneider S."/>
            <person name="Bruce D."/>
            <person name="Goodwin L."/>
            <person name="Pitluck S."/>
            <person name="Liolios K."/>
            <person name="Mikhailova N."/>
            <person name="Pati A."/>
            <person name="Ivanova N."/>
            <person name="Mavromatis K."/>
            <person name="Chen A."/>
            <person name="Palaniappan K."/>
            <person name="Chertkov O."/>
            <person name="Land M."/>
            <person name="Hauser L."/>
            <person name="Chang Y.J."/>
            <person name="Jeffries C.D."/>
            <person name="Brettin T."/>
            <person name="Detter J.C."/>
            <person name="Han C."/>
            <person name="Rohde M."/>
            <person name="Goker M."/>
            <person name="Bristow J."/>
            <person name="Eisen J.A."/>
            <person name="Markowitz V."/>
            <person name="Hugenholtz P."/>
            <person name="Kyrpides N.C."/>
            <person name="Klenk H.P."/>
        </authorList>
    </citation>
    <scope>NUCLEOTIDE SEQUENCE [LARGE SCALE GENOMIC DNA]</scope>
    <source>
        <strain evidence="19">ATCC BAA-972 / CDC 1076 / CIP 108378 / DSM 44985 / JCM 13578</strain>
    </source>
</reference>
<protein>
    <recommendedName>
        <fullName evidence="3">cytochrome-c oxidase</fullName>
        <ecNumber evidence="3">7.1.1.9</ecNumber>
    </recommendedName>
    <alternativeName>
        <fullName evidence="13">Cytochrome aa3 subunit 2</fullName>
    </alternativeName>
</protein>
<dbReference type="Pfam" id="PF00116">
    <property type="entry name" value="COX2"/>
    <property type="match status" value="1"/>
</dbReference>
<comment type="catalytic activity">
    <reaction evidence="14">
        <text>4 Fe(II)-[cytochrome c] + O2 + 8 H(+)(in) = 4 Fe(III)-[cytochrome c] + 2 H2O + 4 H(+)(out)</text>
        <dbReference type="Rhea" id="RHEA:11436"/>
        <dbReference type="Rhea" id="RHEA-COMP:10350"/>
        <dbReference type="Rhea" id="RHEA-COMP:14399"/>
        <dbReference type="ChEBI" id="CHEBI:15377"/>
        <dbReference type="ChEBI" id="CHEBI:15378"/>
        <dbReference type="ChEBI" id="CHEBI:15379"/>
        <dbReference type="ChEBI" id="CHEBI:29033"/>
        <dbReference type="ChEBI" id="CHEBI:29034"/>
        <dbReference type="EC" id="7.1.1.9"/>
    </reaction>
</comment>
<evidence type="ECO:0000256" key="6">
    <source>
        <dbReference type="ARBA" id="ARBA00022723"/>
    </source>
</evidence>
<feature type="transmembrane region" description="Helical" evidence="16">
    <location>
        <begin position="69"/>
        <end position="94"/>
    </location>
</feature>
<dbReference type="PANTHER" id="PTHR22888">
    <property type="entry name" value="CYTOCHROME C OXIDASE, SUBUNIT II"/>
    <property type="match status" value="1"/>
</dbReference>
<feature type="domain" description="Cytochrome oxidase subunit II copper A binding" evidence="17">
    <location>
        <begin position="149"/>
        <end position="326"/>
    </location>
</feature>
<keyword evidence="7" id="KW-1278">Translocase</keyword>
<dbReference type="OrthoDB" id="9781261at2"/>
<dbReference type="HOGENOM" id="CLU_036876_3_1_11"/>
<dbReference type="GO" id="GO:0005507">
    <property type="term" value="F:copper ion binding"/>
    <property type="evidence" value="ECO:0007669"/>
    <property type="project" value="InterPro"/>
</dbReference>
<name>D6ZF05_SEGRD</name>
<keyword evidence="10" id="KW-0186">Copper</keyword>
<organism evidence="18 19">
    <name type="scientific">Segniliparus rotundus (strain ATCC BAA-972 / CDC 1076 / CIP 108378 / DSM 44985 / JCM 13578)</name>
    <dbReference type="NCBI Taxonomy" id="640132"/>
    <lineage>
        <taxon>Bacteria</taxon>
        <taxon>Bacillati</taxon>
        <taxon>Actinomycetota</taxon>
        <taxon>Actinomycetes</taxon>
        <taxon>Mycobacteriales</taxon>
        <taxon>Segniliparaceae</taxon>
        <taxon>Segniliparus</taxon>
    </lineage>
</organism>
<evidence type="ECO:0000256" key="1">
    <source>
        <dbReference type="ARBA" id="ARBA00004141"/>
    </source>
</evidence>
<dbReference type="EC" id="7.1.1.9" evidence="3"/>
<evidence type="ECO:0000259" key="17">
    <source>
        <dbReference type="PROSITE" id="PS50857"/>
    </source>
</evidence>
<evidence type="ECO:0000256" key="3">
    <source>
        <dbReference type="ARBA" id="ARBA00012949"/>
    </source>
</evidence>
<evidence type="ECO:0000256" key="2">
    <source>
        <dbReference type="ARBA" id="ARBA00007866"/>
    </source>
</evidence>
<keyword evidence="8" id="KW-0249">Electron transport</keyword>
<keyword evidence="4" id="KW-0813">Transport</keyword>
<evidence type="ECO:0000256" key="7">
    <source>
        <dbReference type="ARBA" id="ARBA00022967"/>
    </source>
</evidence>
<dbReference type="PRINTS" id="PR01166">
    <property type="entry name" value="CYCOXIDASEII"/>
</dbReference>
<evidence type="ECO:0000256" key="4">
    <source>
        <dbReference type="ARBA" id="ARBA00022448"/>
    </source>
</evidence>
<dbReference type="InterPro" id="IPR008972">
    <property type="entry name" value="Cupredoxin"/>
</dbReference>
<proteinExistence type="inferred from homology"/>
<evidence type="ECO:0000313" key="19">
    <source>
        <dbReference type="Proteomes" id="UP000002247"/>
    </source>
</evidence>
<dbReference type="eggNOG" id="COG1622">
    <property type="taxonomic scope" value="Bacteria"/>
</dbReference>
<sequence length="366" mass="41158">MKSAQTPSRRQKGRELKPELRPQLDFRRLRWPVLLSLSAFGLSGCSVRDDFRFGWPHGVTPQARAMGDFWAWSCVAALVVGVIVWVAMFWTMFFDRKSRLKPGAPEFPRQTGYNAVLEIICTILPTVIVAGLFYYTVVTQNYIEKKVSNPNVVVDVTAFRWNWKFGYNKVENVGPLASYDGHLDNTVGGKGYREGEGEEGEGKKWPLPVNGRAAEDLSYLAFDKIETVGTDTETPVLVLPTDKIVEFRLASRDVVHSFWVIDFLFKRDVFPNPKENETDNVFQITKIDHEGAFVGRCAELCGTYHSMMNFEVRAVTPQKFAKYLEARKAGKSNADALASIGEAPLAKTTRPDPVRVAEHPNSSKAQ</sequence>
<dbReference type="Proteomes" id="UP000002247">
    <property type="component" value="Chromosome"/>
</dbReference>
<evidence type="ECO:0000313" key="18">
    <source>
        <dbReference type="EMBL" id="ADG97529.1"/>
    </source>
</evidence>
<dbReference type="Gene3D" id="2.60.40.420">
    <property type="entry name" value="Cupredoxins - blue copper proteins"/>
    <property type="match status" value="1"/>
</dbReference>